<protein>
    <submittedName>
        <fullName evidence="1">Uncharacterized protein</fullName>
    </submittedName>
</protein>
<sequence length="379" mass="42742">MDEVLAASGFRSQFNETTVEITVPSGSSTIPPQKFSVPGLLYQQLTLVIQDAFHDPLSHLLHYSPFKLFHNAKNGKSNPERVYGELFTSDAFLSEFKDIQLHGKLPLDNLYYKQERIIAALMFASDATHLADFGNAKVWPIYMMLGNLSKYVQCQPNSGAMHHLAYIPTLPNSFQQFASSFHPSWQSQKPDIMAHCQCELLHAVWSTLLNDDFICAYQYGIVIKCIDGVEWRVYPCIFTYSADYPKKALLATIHDKGLFPCPWCLVPKHELQNLGLHQDGVWLYLADKVSSAHWAIYNLGLSIQSPGVEGLLQKFSGVPTTNAFANWLGEGFNPSSMLTVDLLHEIELGTWKSLFTHLVQILYSMSSNHNHLVSQLDEQ</sequence>
<dbReference type="AlphaFoldDB" id="A0A9P5X0D4"/>
<dbReference type="Pfam" id="PF18759">
    <property type="entry name" value="Plavaka"/>
    <property type="match status" value="1"/>
</dbReference>
<dbReference type="EMBL" id="MU152038">
    <property type="protein sequence ID" value="KAF9441146.1"/>
    <property type="molecule type" value="Genomic_DNA"/>
</dbReference>
<reference evidence="1" key="1">
    <citation type="submission" date="2020-11" db="EMBL/GenBank/DDBJ databases">
        <authorList>
            <consortium name="DOE Joint Genome Institute"/>
            <person name="Ahrendt S."/>
            <person name="Riley R."/>
            <person name="Andreopoulos W."/>
            <person name="Labutti K."/>
            <person name="Pangilinan J."/>
            <person name="Ruiz-Duenas F.J."/>
            <person name="Barrasa J.M."/>
            <person name="Sanchez-Garcia M."/>
            <person name="Camarero S."/>
            <person name="Miyauchi S."/>
            <person name="Serrano A."/>
            <person name="Linde D."/>
            <person name="Babiker R."/>
            <person name="Drula E."/>
            <person name="Ayuso-Fernandez I."/>
            <person name="Pacheco R."/>
            <person name="Padilla G."/>
            <person name="Ferreira P."/>
            <person name="Barriuso J."/>
            <person name="Kellner H."/>
            <person name="Castanera R."/>
            <person name="Alfaro M."/>
            <person name="Ramirez L."/>
            <person name="Pisabarro A.G."/>
            <person name="Kuo A."/>
            <person name="Tritt A."/>
            <person name="Lipzen A."/>
            <person name="He G."/>
            <person name="Yan M."/>
            <person name="Ng V."/>
            <person name="Cullen D."/>
            <person name="Martin F."/>
            <person name="Rosso M.-N."/>
            <person name="Henrissat B."/>
            <person name="Hibbett D."/>
            <person name="Martinez A.T."/>
            <person name="Grigoriev I.V."/>
        </authorList>
    </citation>
    <scope>NUCLEOTIDE SEQUENCE</scope>
    <source>
        <strain evidence="1">MF-IS2</strain>
    </source>
</reference>
<dbReference type="Proteomes" id="UP000807342">
    <property type="component" value="Unassembled WGS sequence"/>
</dbReference>
<evidence type="ECO:0000313" key="2">
    <source>
        <dbReference type="Proteomes" id="UP000807342"/>
    </source>
</evidence>
<dbReference type="OrthoDB" id="3208495at2759"/>
<proteinExistence type="predicted"/>
<gene>
    <name evidence="1" type="ORF">P691DRAFT_684854</name>
</gene>
<comment type="caution">
    <text evidence="1">The sequence shown here is derived from an EMBL/GenBank/DDBJ whole genome shotgun (WGS) entry which is preliminary data.</text>
</comment>
<organism evidence="1 2">
    <name type="scientific">Macrolepiota fuliginosa MF-IS2</name>
    <dbReference type="NCBI Taxonomy" id="1400762"/>
    <lineage>
        <taxon>Eukaryota</taxon>
        <taxon>Fungi</taxon>
        <taxon>Dikarya</taxon>
        <taxon>Basidiomycota</taxon>
        <taxon>Agaricomycotina</taxon>
        <taxon>Agaricomycetes</taxon>
        <taxon>Agaricomycetidae</taxon>
        <taxon>Agaricales</taxon>
        <taxon>Agaricineae</taxon>
        <taxon>Agaricaceae</taxon>
        <taxon>Macrolepiota</taxon>
    </lineage>
</organism>
<keyword evidence="2" id="KW-1185">Reference proteome</keyword>
<accession>A0A9P5X0D4</accession>
<evidence type="ECO:0000313" key="1">
    <source>
        <dbReference type="EMBL" id="KAF9441146.1"/>
    </source>
</evidence>
<name>A0A9P5X0D4_9AGAR</name>
<dbReference type="InterPro" id="IPR041078">
    <property type="entry name" value="Plavaka"/>
</dbReference>